<gene>
    <name evidence="2" type="ORF">AB1471_13775</name>
</gene>
<dbReference type="RefSeq" id="WP_367780347.1">
    <property type="nucleotide sequence ID" value="NZ_JBFMIA010000017.1"/>
</dbReference>
<feature type="signal peptide" evidence="1">
    <location>
        <begin position="1"/>
        <end position="21"/>
    </location>
</feature>
<name>A0ABV3Q688_9BACL</name>
<comment type="caution">
    <text evidence="2">The sequence shown here is derived from an EMBL/GenBank/DDBJ whole genome shotgun (WGS) entry which is preliminary data.</text>
</comment>
<accession>A0ABV3Q688</accession>
<dbReference type="Proteomes" id="UP001556040">
    <property type="component" value="Unassembled WGS sequence"/>
</dbReference>
<evidence type="ECO:0008006" key="4">
    <source>
        <dbReference type="Google" id="ProtNLM"/>
    </source>
</evidence>
<feature type="chain" id="PRO_5046239726" description="DUF5105 domain-containing protein" evidence="1">
    <location>
        <begin position="22"/>
        <end position="162"/>
    </location>
</feature>
<keyword evidence="1" id="KW-0732">Signal</keyword>
<dbReference type="EMBL" id="JBFMIA010000017">
    <property type="protein sequence ID" value="MEW9502860.1"/>
    <property type="molecule type" value="Genomic_DNA"/>
</dbReference>
<dbReference type="PROSITE" id="PS51257">
    <property type="entry name" value="PROKAR_LIPOPROTEIN"/>
    <property type="match status" value="1"/>
</dbReference>
<protein>
    <recommendedName>
        <fullName evidence="4">DUF5105 domain-containing protein</fullName>
    </recommendedName>
</protein>
<sequence length="162" mass="18372">MKNFKNVLALFALSLVLAACGGEEESSEPQTAEETIISILHDEFKETNSFNDEDSILDMTYDEETGSVEAEVYAKDNIVSIKGSIEMAIHNILKEFSEDDRFNSLTISAVFPFSDAYGNSTFNEIYRASFSEETIEKVNWEKFLWDDTPNIADDLFVHNEIK</sequence>
<organism evidence="2 3">
    <name type="scientific">Jeotgalibacillus marinus</name>
    <dbReference type="NCBI Taxonomy" id="86667"/>
    <lineage>
        <taxon>Bacteria</taxon>
        <taxon>Bacillati</taxon>
        <taxon>Bacillota</taxon>
        <taxon>Bacilli</taxon>
        <taxon>Bacillales</taxon>
        <taxon>Caryophanaceae</taxon>
        <taxon>Jeotgalibacillus</taxon>
    </lineage>
</organism>
<reference evidence="2 3" key="1">
    <citation type="journal article" date="1979" name="Int. J. Syst. Evol. Microbiol.">
        <title>Bacillus globisporus subsp. marinus subsp. nov.</title>
        <authorList>
            <person name="Liu H."/>
        </authorList>
    </citation>
    <scope>NUCLEOTIDE SEQUENCE [LARGE SCALE GENOMIC DNA]</scope>
    <source>
        <strain evidence="2 3">DSM 1297</strain>
    </source>
</reference>
<evidence type="ECO:0000313" key="2">
    <source>
        <dbReference type="EMBL" id="MEW9502860.1"/>
    </source>
</evidence>
<proteinExistence type="predicted"/>
<evidence type="ECO:0000256" key="1">
    <source>
        <dbReference type="SAM" id="SignalP"/>
    </source>
</evidence>
<keyword evidence="3" id="KW-1185">Reference proteome</keyword>
<evidence type="ECO:0000313" key="3">
    <source>
        <dbReference type="Proteomes" id="UP001556040"/>
    </source>
</evidence>